<name>A0ABV7Z4Q5_9DEIO</name>
<comment type="caution">
    <text evidence="1">The sequence shown here is derived from an EMBL/GenBank/DDBJ whole genome shotgun (WGS) entry which is preliminary data.</text>
</comment>
<proteinExistence type="predicted"/>
<sequence>MTALDRPVRSAPRFADLLSLPRPAALSRAVTGTNPLVRPAATWPALRPPEGLRPLAILLP</sequence>
<organism evidence="1 2">
    <name type="scientific">Deinococcus rufus</name>
    <dbReference type="NCBI Taxonomy" id="2136097"/>
    <lineage>
        <taxon>Bacteria</taxon>
        <taxon>Thermotogati</taxon>
        <taxon>Deinococcota</taxon>
        <taxon>Deinococci</taxon>
        <taxon>Deinococcales</taxon>
        <taxon>Deinococcaceae</taxon>
        <taxon>Deinococcus</taxon>
    </lineage>
</organism>
<evidence type="ECO:0000313" key="1">
    <source>
        <dbReference type="EMBL" id="MFC3831637.1"/>
    </source>
</evidence>
<dbReference type="EMBL" id="JBHRZG010000002">
    <property type="protein sequence ID" value="MFC3831637.1"/>
    <property type="molecule type" value="Genomic_DNA"/>
</dbReference>
<evidence type="ECO:0000313" key="2">
    <source>
        <dbReference type="Proteomes" id="UP001595803"/>
    </source>
</evidence>
<keyword evidence="2" id="KW-1185">Reference proteome</keyword>
<dbReference type="Proteomes" id="UP001595803">
    <property type="component" value="Unassembled WGS sequence"/>
</dbReference>
<protein>
    <submittedName>
        <fullName evidence="1">Uncharacterized protein</fullName>
    </submittedName>
</protein>
<reference evidence="2" key="1">
    <citation type="journal article" date="2019" name="Int. J. Syst. Evol. Microbiol.">
        <title>The Global Catalogue of Microorganisms (GCM) 10K type strain sequencing project: providing services to taxonomists for standard genome sequencing and annotation.</title>
        <authorList>
            <consortium name="The Broad Institute Genomics Platform"/>
            <consortium name="The Broad Institute Genome Sequencing Center for Infectious Disease"/>
            <person name="Wu L."/>
            <person name="Ma J."/>
        </authorList>
    </citation>
    <scope>NUCLEOTIDE SEQUENCE [LARGE SCALE GENOMIC DNA]</scope>
    <source>
        <strain evidence="2">CCTCC AB 2017081</strain>
    </source>
</reference>
<accession>A0ABV7Z4Q5</accession>
<dbReference type="RefSeq" id="WP_322473735.1">
    <property type="nucleotide sequence ID" value="NZ_JBHRZG010000002.1"/>
</dbReference>
<gene>
    <name evidence="1" type="ORF">ACFOSB_02030</name>
</gene>